<feature type="non-terminal residue" evidence="1">
    <location>
        <position position="1"/>
    </location>
</feature>
<organism evidence="1 2">
    <name type="scientific">Aduncisulcus paluster</name>
    <dbReference type="NCBI Taxonomy" id="2918883"/>
    <lineage>
        <taxon>Eukaryota</taxon>
        <taxon>Metamonada</taxon>
        <taxon>Carpediemonas-like organisms</taxon>
        <taxon>Aduncisulcus</taxon>
    </lineage>
</organism>
<protein>
    <submittedName>
        <fullName evidence="1">Recombinase RecA</fullName>
    </submittedName>
</protein>
<accession>A0ABQ5KCE1</accession>
<reference evidence="1" key="1">
    <citation type="submission" date="2022-03" db="EMBL/GenBank/DDBJ databases">
        <title>Draft genome sequence of Aduncisulcus paluster, a free-living microaerophilic Fornicata.</title>
        <authorList>
            <person name="Yuyama I."/>
            <person name="Kume K."/>
            <person name="Tamura T."/>
            <person name="Inagaki Y."/>
            <person name="Hashimoto T."/>
        </authorList>
    </citation>
    <scope>NUCLEOTIDE SEQUENCE</scope>
    <source>
        <strain evidence="1">NY0171</strain>
    </source>
</reference>
<comment type="caution">
    <text evidence="1">The sequence shown here is derived from an EMBL/GenBank/DDBJ whole genome shotgun (WGS) entry which is preliminary data.</text>
</comment>
<proteinExistence type="predicted"/>
<evidence type="ECO:0000313" key="1">
    <source>
        <dbReference type="EMBL" id="GKT30215.1"/>
    </source>
</evidence>
<gene>
    <name evidence="1" type="ORF">ADUPG1_005435</name>
</gene>
<dbReference type="EMBL" id="BQXS01008667">
    <property type="protein sequence ID" value="GKT30215.1"/>
    <property type="molecule type" value="Genomic_DNA"/>
</dbReference>
<name>A0ABQ5KCE1_9EUKA</name>
<sequence length="39" mass="4459">VETPELRQQIEEKLLIHLGMIEDPDANVDEKVDEQGPTE</sequence>
<dbReference type="Proteomes" id="UP001057375">
    <property type="component" value="Unassembled WGS sequence"/>
</dbReference>
<evidence type="ECO:0000313" key="2">
    <source>
        <dbReference type="Proteomes" id="UP001057375"/>
    </source>
</evidence>
<keyword evidence="2" id="KW-1185">Reference proteome</keyword>